<feature type="domain" description="Fibronectin type III-like" evidence="2">
    <location>
        <begin position="707"/>
        <end position="776"/>
    </location>
</feature>
<dbReference type="Gene3D" id="2.60.40.10">
    <property type="entry name" value="Immunoglobulins"/>
    <property type="match status" value="1"/>
</dbReference>
<dbReference type="RefSeq" id="WP_345680713.1">
    <property type="nucleotide sequence ID" value="NZ_BAABHS010000052.1"/>
</dbReference>
<name>A0ABP9IC48_9ACTN</name>
<dbReference type="SMART" id="SM01217">
    <property type="entry name" value="Fn3_like"/>
    <property type="match status" value="1"/>
</dbReference>
<dbReference type="GO" id="GO:0016787">
    <property type="term" value="F:hydrolase activity"/>
    <property type="evidence" value="ECO:0007669"/>
    <property type="project" value="UniProtKB-KW"/>
</dbReference>
<dbReference type="PANTHER" id="PTHR30620:SF123">
    <property type="entry name" value="BETA-XYLOSIDASE"/>
    <property type="match status" value="1"/>
</dbReference>
<dbReference type="InterPro" id="IPR036881">
    <property type="entry name" value="Glyco_hydro_3_C_sf"/>
</dbReference>
<dbReference type="Proteomes" id="UP001500466">
    <property type="component" value="Unassembled WGS sequence"/>
</dbReference>
<dbReference type="InterPro" id="IPR017853">
    <property type="entry name" value="GH"/>
</dbReference>
<dbReference type="InterPro" id="IPR051915">
    <property type="entry name" value="Cellulose_Degrad_GH3"/>
</dbReference>
<evidence type="ECO:0000313" key="3">
    <source>
        <dbReference type="EMBL" id="GAA4994446.1"/>
    </source>
</evidence>
<keyword evidence="4" id="KW-1185">Reference proteome</keyword>
<dbReference type="Gene3D" id="3.20.20.300">
    <property type="entry name" value="Glycoside hydrolase, family 3, N-terminal domain"/>
    <property type="match status" value="1"/>
</dbReference>
<dbReference type="SUPFAM" id="SSF51445">
    <property type="entry name" value="(Trans)glycosidases"/>
    <property type="match status" value="1"/>
</dbReference>
<dbReference type="InterPro" id="IPR036962">
    <property type="entry name" value="Glyco_hydro_3_N_sf"/>
</dbReference>
<reference evidence="4" key="1">
    <citation type="journal article" date="2019" name="Int. J. Syst. Evol. Microbiol.">
        <title>The Global Catalogue of Microorganisms (GCM) 10K type strain sequencing project: providing services to taxonomists for standard genome sequencing and annotation.</title>
        <authorList>
            <consortium name="The Broad Institute Genomics Platform"/>
            <consortium name="The Broad Institute Genome Sequencing Center for Infectious Disease"/>
            <person name="Wu L."/>
            <person name="Ma J."/>
        </authorList>
    </citation>
    <scope>NUCLEOTIDE SEQUENCE [LARGE SCALE GENOMIC DNA]</scope>
    <source>
        <strain evidence="4">JCM 17986</strain>
    </source>
</reference>
<dbReference type="PANTHER" id="PTHR30620">
    <property type="entry name" value="PERIPLASMIC BETA-GLUCOSIDASE-RELATED"/>
    <property type="match status" value="1"/>
</dbReference>
<evidence type="ECO:0000256" key="1">
    <source>
        <dbReference type="ARBA" id="ARBA00022801"/>
    </source>
</evidence>
<organism evidence="3 4">
    <name type="scientific">Yinghuangia aomiensis</name>
    <dbReference type="NCBI Taxonomy" id="676205"/>
    <lineage>
        <taxon>Bacteria</taxon>
        <taxon>Bacillati</taxon>
        <taxon>Actinomycetota</taxon>
        <taxon>Actinomycetes</taxon>
        <taxon>Kitasatosporales</taxon>
        <taxon>Streptomycetaceae</taxon>
        <taxon>Yinghuangia</taxon>
    </lineage>
</organism>
<dbReference type="Pfam" id="PF00933">
    <property type="entry name" value="Glyco_hydro_3"/>
    <property type="match status" value="1"/>
</dbReference>
<evidence type="ECO:0000313" key="4">
    <source>
        <dbReference type="Proteomes" id="UP001500466"/>
    </source>
</evidence>
<sequence length="798" mass="84130">MAAVQANPHDIADLVSRLTLEQKIAQLGGVGVPQLFGPPPPGGTGPVVDTGRLREERPYGVGHFSLAWALGEDTDSLRAALADLQAVAREVSPFGIGALVHFEGISGLVHPSGPQFPTAWAQAATWDSELVRRASSVTSAHMRDTGVQLLFSPVMDICRDPRWGRVHETYGEDPELAAQMSVAFVRGIQGDLDDTGVLATGKHFLGYGVSEGALNQAQTQLGKRTLVDEYAEPFRRAIREAGLSVVMNSYNEIDGIPAAADHWLLTEFLRGALGFDGVVVSDYDAVNMLRTAHRTAGTHGQAAVQALSAGLDVELPGDDNYSHLADEVAAGRLDEQVIDAAVARALAIKARVGLIPSLGRATRVAAAVRADRAEAAEVRRAMAERAIVLLDNDGTLPLTPGGPRIVVVGPAADELRIHFGAYTSAAHNEMWEGIRAVRTGQVPGIDPASFAFTDIFQTRLPGIDPAFEAVTRRLHPDAPSVLDALRAVDPKVDFASLGSFEADSAQPLDPAAVAGAVAAADVVVAVVGERTGWVGNNTAGEGQSTASPTLPGDQEDLVELLAATGKPLVTVVVSGRPLLLEKVARASRAVVLAPLLGEAAGQAIADVLFGRVNPSGRIPSTFPRHLGQLPLYHGHHHGSGYSHPTGTRHGYGDLTAQGPLYPFGHGLSYTTFAVEPDETHESVLDVADGVIRARLTVANSGDVDGETVVQLYARDELSAVVRPVRQLIAFARVALAAGERRQVVLEAPVERLFHTMADGRRGVAPGDITVMAGFSSTDIVWSGTTVIDGAYEDTPGHH</sequence>
<dbReference type="Pfam" id="PF01915">
    <property type="entry name" value="Glyco_hydro_3_C"/>
    <property type="match status" value="1"/>
</dbReference>
<dbReference type="InterPro" id="IPR013783">
    <property type="entry name" value="Ig-like_fold"/>
</dbReference>
<accession>A0ABP9IC48</accession>
<dbReference type="InterPro" id="IPR002772">
    <property type="entry name" value="Glyco_hydro_3_C"/>
</dbReference>
<dbReference type="InterPro" id="IPR026891">
    <property type="entry name" value="Fn3-like"/>
</dbReference>
<protein>
    <submittedName>
        <fullName evidence="3">Glycoside hydrolase family 3 N-terminal domain-containing protein</fullName>
    </submittedName>
</protein>
<dbReference type="SUPFAM" id="SSF52279">
    <property type="entry name" value="Beta-D-glucan exohydrolase, C-terminal domain"/>
    <property type="match status" value="1"/>
</dbReference>
<dbReference type="Gene3D" id="3.40.50.1700">
    <property type="entry name" value="Glycoside hydrolase family 3 C-terminal domain"/>
    <property type="match status" value="1"/>
</dbReference>
<keyword evidence="1 3" id="KW-0378">Hydrolase</keyword>
<gene>
    <name evidence="3" type="ORF">GCM10023205_79040</name>
</gene>
<dbReference type="InterPro" id="IPR001764">
    <property type="entry name" value="Glyco_hydro_3_N"/>
</dbReference>
<comment type="caution">
    <text evidence="3">The sequence shown here is derived from an EMBL/GenBank/DDBJ whole genome shotgun (WGS) entry which is preliminary data.</text>
</comment>
<dbReference type="Pfam" id="PF14310">
    <property type="entry name" value="Fn3-like"/>
    <property type="match status" value="1"/>
</dbReference>
<proteinExistence type="predicted"/>
<dbReference type="EMBL" id="BAABHS010000052">
    <property type="protein sequence ID" value="GAA4994446.1"/>
    <property type="molecule type" value="Genomic_DNA"/>
</dbReference>
<evidence type="ECO:0000259" key="2">
    <source>
        <dbReference type="SMART" id="SM01217"/>
    </source>
</evidence>